<feature type="transmembrane region" description="Helical" evidence="7">
    <location>
        <begin position="205"/>
        <end position="231"/>
    </location>
</feature>
<feature type="transmembrane region" description="Helical" evidence="7">
    <location>
        <begin position="338"/>
        <end position="358"/>
    </location>
</feature>
<organism evidence="9 10">
    <name type="scientific">Rummeliibacillus stabekisii</name>
    <dbReference type="NCBI Taxonomy" id="241244"/>
    <lineage>
        <taxon>Bacteria</taxon>
        <taxon>Bacillati</taxon>
        <taxon>Bacillota</taxon>
        <taxon>Bacilli</taxon>
        <taxon>Bacillales</taxon>
        <taxon>Caryophanaceae</taxon>
        <taxon>Rummeliibacillus</taxon>
    </lineage>
</organism>
<evidence type="ECO:0000256" key="1">
    <source>
        <dbReference type="ARBA" id="ARBA00004141"/>
    </source>
</evidence>
<feature type="transmembrane region" description="Helical" evidence="7">
    <location>
        <begin position="364"/>
        <end position="384"/>
    </location>
</feature>
<feature type="transmembrane region" description="Helical" evidence="7">
    <location>
        <begin position="243"/>
        <end position="265"/>
    </location>
</feature>
<feature type="transmembrane region" description="Helical" evidence="7">
    <location>
        <begin position="290"/>
        <end position="317"/>
    </location>
</feature>
<evidence type="ECO:0000256" key="2">
    <source>
        <dbReference type="ARBA" id="ARBA00022448"/>
    </source>
</evidence>
<name>A0A143HAZ0_9BACL</name>
<gene>
    <name evidence="9" type="ORF">ATY39_05080</name>
</gene>
<keyword evidence="4" id="KW-0029">Amino-acid transport</keyword>
<evidence type="ECO:0000313" key="10">
    <source>
        <dbReference type="Proteomes" id="UP000076021"/>
    </source>
</evidence>
<dbReference type="PIRSF" id="PIRSF006060">
    <property type="entry name" value="AA_transporter"/>
    <property type="match status" value="1"/>
</dbReference>
<keyword evidence="2" id="KW-0813">Transport</keyword>
<feature type="domain" description="Amino acid permease/ SLC12A" evidence="8">
    <location>
        <begin position="26"/>
        <end position="397"/>
    </location>
</feature>
<dbReference type="PANTHER" id="PTHR43495:SF5">
    <property type="entry name" value="GAMMA-AMINOBUTYRIC ACID PERMEASE"/>
    <property type="match status" value="1"/>
</dbReference>
<reference evidence="10" key="2">
    <citation type="submission" date="2016-03" db="EMBL/GenBank/DDBJ databases">
        <authorList>
            <person name="Ploux O."/>
        </authorList>
    </citation>
    <scope>NUCLEOTIDE SEQUENCE [LARGE SCALE GENOMIC DNA]</scope>
    <source>
        <strain evidence="10">PP9</strain>
    </source>
</reference>
<dbReference type="Pfam" id="PF00324">
    <property type="entry name" value="AA_permease"/>
    <property type="match status" value="1"/>
</dbReference>
<dbReference type="InterPro" id="IPR004841">
    <property type="entry name" value="AA-permease/SLC12A_dom"/>
</dbReference>
<dbReference type="AlphaFoldDB" id="A0A143HAZ0"/>
<dbReference type="PANTHER" id="PTHR43495">
    <property type="entry name" value="GABA PERMEASE"/>
    <property type="match status" value="1"/>
</dbReference>
<proteinExistence type="predicted"/>
<dbReference type="GO" id="GO:0006865">
    <property type="term" value="P:amino acid transport"/>
    <property type="evidence" value="ECO:0007669"/>
    <property type="project" value="UniProtKB-KW"/>
</dbReference>
<evidence type="ECO:0000256" key="7">
    <source>
        <dbReference type="SAM" id="Phobius"/>
    </source>
</evidence>
<feature type="transmembrane region" description="Helical" evidence="7">
    <location>
        <begin position="52"/>
        <end position="70"/>
    </location>
</feature>
<reference evidence="9 10" key="1">
    <citation type="journal article" date="2016" name="Genome Announc.">
        <title>Whole-Genome Sequence of Rummeliibacillus stabekisii Strain PP9 Isolated from Antarctic Soil.</title>
        <authorList>
            <person name="da Mota F.F."/>
            <person name="Vollu R.E."/>
            <person name="Jurelevicius D."/>
            <person name="Seldin L."/>
        </authorList>
    </citation>
    <scope>NUCLEOTIDE SEQUENCE [LARGE SCALE GENOMIC DNA]</scope>
    <source>
        <strain evidence="9 10">PP9</strain>
    </source>
</reference>
<feature type="transmembrane region" description="Helical" evidence="7">
    <location>
        <begin position="420"/>
        <end position="441"/>
    </location>
</feature>
<protein>
    <submittedName>
        <fullName evidence="9">Transporter</fullName>
    </submittedName>
</protein>
<keyword evidence="3 7" id="KW-0812">Transmembrane</keyword>
<accession>A0A143HAZ0</accession>
<comment type="subcellular location">
    <subcellularLocation>
        <location evidence="1">Membrane</location>
        <topology evidence="1">Multi-pass membrane protein</topology>
    </subcellularLocation>
</comment>
<dbReference type="KEGG" id="rst:ATY39_05080"/>
<evidence type="ECO:0000256" key="6">
    <source>
        <dbReference type="ARBA" id="ARBA00023136"/>
    </source>
</evidence>
<sequence>MEIPSRIGSQSDDKKEKKLSWWQLSLVGVGSIIGTGYFLGSGIGITKTGPSIMIAFILAGLGTYIVMDALGKMSAHNPQKGSFRSYAKIAYGNWAGFSSGWVYWFSEILITGSQLTALSLLTRFWFPSVPLWIFASIYAILGVLVVVIGTKGFEKIENIFAVIKVAAIFMFIILAIAVIFGLFGGSKNAFSMPSNLKEFSPYGLMGLWGALIFGFYAFGGIEIMGILSTRLKNKEDVKKSGNVMLAILTTIYLISIFLASSLAALEKFNAKESPFAIALDPYQLSFFPHVFNGAIIIAGFSTMAASLFAVTSMLVTMSEDSDAPKIFSKQGKLKVPPFALGLTICGLIASIIFSRIMPDRVYEYITTAAGLMLLYNWLFILISLPKIVKATSFDHIKRFVGMALILVAISGTLLHKSTRMGFYMSLLFVAFVAIVLIIRHFTQKKSTKKKVNSYPKGI</sequence>
<feature type="transmembrane region" description="Helical" evidence="7">
    <location>
        <begin position="396"/>
        <end position="414"/>
    </location>
</feature>
<feature type="transmembrane region" description="Helical" evidence="7">
    <location>
        <begin position="161"/>
        <end position="185"/>
    </location>
</feature>
<keyword evidence="5 7" id="KW-1133">Transmembrane helix</keyword>
<evidence type="ECO:0000313" key="9">
    <source>
        <dbReference type="EMBL" id="AMW98878.1"/>
    </source>
</evidence>
<feature type="transmembrane region" description="Helical" evidence="7">
    <location>
        <begin position="131"/>
        <end position="149"/>
    </location>
</feature>
<feature type="transmembrane region" description="Helical" evidence="7">
    <location>
        <begin position="21"/>
        <end position="40"/>
    </location>
</feature>
<dbReference type="GO" id="GO:0016020">
    <property type="term" value="C:membrane"/>
    <property type="evidence" value="ECO:0007669"/>
    <property type="project" value="UniProtKB-SubCell"/>
</dbReference>
<evidence type="ECO:0000256" key="5">
    <source>
        <dbReference type="ARBA" id="ARBA00022989"/>
    </source>
</evidence>
<dbReference type="Proteomes" id="UP000076021">
    <property type="component" value="Chromosome"/>
</dbReference>
<dbReference type="Gene3D" id="1.20.1740.10">
    <property type="entry name" value="Amino acid/polyamine transporter I"/>
    <property type="match status" value="1"/>
</dbReference>
<dbReference type="GO" id="GO:0055085">
    <property type="term" value="P:transmembrane transport"/>
    <property type="evidence" value="ECO:0007669"/>
    <property type="project" value="InterPro"/>
</dbReference>
<dbReference type="RefSeq" id="WP_066786753.1">
    <property type="nucleotide sequence ID" value="NZ_CP014806.1"/>
</dbReference>
<evidence type="ECO:0000256" key="3">
    <source>
        <dbReference type="ARBA" id="ARBA00022692"/>
    </source>
</evidence>
<feature type="transmembrane region" description="Helical" evidence="7">
    <location>
        <begin position="91"/>
        <end position="111"/>
    </location>
</feature>
<dbReference type="STRING" id="241244.ATY39_05080"/>
<evidence type="ECO:0000259" key="8">
    <source>
        <dbReference type="Pfam" id="PF00324"/>
    </source>
</evidence>
<keyword evidence="6 7" id="KW-0472">Membrane</keyword>
<keyword evidence="10" id="KW-1185">Reference proteome</keyword>
<evidence type="ECO:0000256" key="4">
    <source>
        <dbReference type="ARBA" id="ARBA00022970"/>
    </source>
</evidence>
<dbReference type="EMBL" id="CP014806">
    <property type="protein sequence ID" value="AMW98878.1"/>
    <property type="molecule type" value="Genomic_DNA"/>
</dbReference>